<feature type="compositionally biased region" description="Basic residues" evidence="6">
    <location>
        <begin position="446"/>
        <end position="456"/>
    </location>
</feature>
<name>A0ABP1RGM4_9HEXA</name>
<feature type="domain" description="C2H2-type" evidence="7">
    <location>
        <begin position="854"/>
        <end position="881"/>
    </location>
</feature>
<feature type="compositionally biased region" description="Basic residues" evidence="6">
    <location>
        <begin position="466"/>
        <end position="488"/>
    </location>
</feature>
<keyword evidence="1" id="KW-0479">Metal-binding</keyword>
<feature type="domain" description="C2H2-type" evidence="7">
    <location>
        <begin position="821"/>
        <end position="849"/>
    </location>
</feature>
<dbReference type="InterPro" id="IPR013087">
    <property type="entry name" value="Znf_C2H2_type"/>
</dbReference>
<keyword evidence="9" id="KW-1185">Reference proteome</keyword>
<accession>A0ABP1RGM4</accession>
<feature type="domain" description="C2H2-type" evidence="7">
    <location>
        <begin position="680"/>
        <end position="707"/>
    </location>
</feature>
<feature type="compositionally biased region" description="Basic residues" evidence="6">
    <location>
        <begin position="788"/>
        <end position="802"/>
    </location>
</feature>
<dbReference type="PROSITE" id="PS50157">
    <property type="entry name" value="ZINC_FINGER_C2H2_2"/>
    <property type="match status" value="5"/>
</dbReference>
<feature type="compositionally biased region" description="Acidic residues" evidence="6">
    <location>
        <begin position="154"/>
        <end position="169"/>
    </location>
</feature>
<evidence type="ECO:0000256" key="4">
    <source>
        <dbReference type="ARBA" id="ARBA00022833"/>
    </source>
</evidence>
<keyword evidence="4" id="KW-0862">Zinc</keyword>
<dbReference type="PANTHER" id="PTHR24409:SF295">
    <property type="entry name" value="AZ2-RELATED"/>
    <property type="match status" value="1"/>
</dbReference>
<dbReference type="SMART" id="SM00355">
    <property type="entry name" value="ZnF_C2H2"/>
    <property type="match status" value="9"/>
</dbReference>
<feature type="region of interest" description="Disordered" evidence="6">
    <location>
        <begin position="378"/>
        <end position="590"/>
    </location>
</feature>
<protein>
    <recommendedName>
        <fullName evidence="7">C2H2-type domain-containing protein</fullName>
    </recommendedName>
</protein>
<feature type="compositionally biased region" description="Basic and acidic residues" evidence="6">
    <location>
        <begin position="489"/>
        <end position="500"/>
    </location>
</feature>
<dbReference type="Gene3D" id="3.30.160.60">
    <property type="entry name" value="Classic Zinc Finger"/>
    <property type="match status" value="4"/>
</dbReference>
<organism evidence="8 9">
    <name type="scientific">Orchesella dallaii</name>
    <dbReference type="NCBI Taxonomy" id="48710"/>
    <lineage>
        <taxon>Eukaryota</taxon>
        <taxon>Metazoa</taxon>
        <taxon>Ecdysozoa</taxon>
        <taxon>Arthropoda</taxon>
        <taxon>Hexapoda</taxon>
        <taxon>Collembola</taxon>
        <taxon>Entomobryomorpha</taxon>
        <taxon>Entomobryoidea</taxon>
        <taxon>Orchesellidae</taxon>
        <taxon>Orchesellinae</taxon>
        <taxon>Orchesella</taxon>
    </lineage>
</organism>
<feature type="domain" description="C2H2-type" evidence="7">
    <location>
        <begin position="775"/>
        <end position="802"/>
    </location>
</feature>
<feature type="compositionally biased region" description="Basic residues" evidence="6">
    <location>
        <begin position="208"/>
        <end position="217"/>
    </location>
</feature>
<evidence type="ECO:0000256" key="1">
    <source>
        <dbReference type="ARBA" id="ARBA00022723"/>
    </source>
</evidence>
<dbReference type="EMBL" id="CAXLJM020000072">
    <property type="protein sequence ID" value="CAL8127729.1"/>
    <property type="molecule type" value="Genomic_DNA"/>
</dbReference>
<feature type="compositionally biased region" description="Basic and acidic residues" evidence="6">
    <location>
        <begin position="573"/>
        <end position="589"/>
    </location>
</feature>
<evidence type="ECO:0000256" key="6">
    <source>
        <dbReference type="SAM" id="MobiDB-lite"/>
    </source>
</evidence>
<feature type="compositionally biased region" description="Basic and acidic residues" evidence="6">
    <location>
        <begin position="431"/>
        <end position="445"/>
    </location>
</feature>
<feature type="compositionally biased region" description="Basic and acidic residues" evidence="6">
    <location>
        <begin position="391"/>
        <end position="402"/>
    </location>
</feature>
<evidence type="ECO:0000256" key="5">
    <source>
        <dbReference type="PROSITE-ProRule" id="PRU00042"/>
    </source>
</evidence>
<feature type="region of interest" description="Disordered" evidence="6">
    <location>
        <begin position="788"/>
        <end position="810"/>
    </location>
</feature>
<feature type="compositionally biased region" description="Basic residues" evidence="6">
    <location>
        <begin position="559"/>
        <end position="572"/>
    </location>
</feature>
<feature type="region of interest" description="Disordered" evidence="6">
    <location>
        <begin position="94"/>
        <end position="217"/>
    </location>
</feature>
<comment type="caution">
    <text evidence="8">The sequence shown here is derived from an EMBL/GenBank/DDBJ whole genome shotgun (WGS) entry which is preliminary data.</text>
</comment>
<evidence type="ECO:0000256" key="2">
    <source>
        <dbReference type="ARBA" id="ARBA00022737"/>
    </source>
</evidence>
<dbReference type="Proteomes" id="UP001642540">
    <property type="component" value="Unassembled WGS sequence"/>
</dbReference>
<dbReference type="PANTHER" id="PTHR24409">
    <property type="entry name" value="ZINC FINGER PROTEIN 142"/>
    <property type="match status" value="1"/>
</dbReference>
<gene>
    <name evidence="8" type="ORF">ODALV1_LOCUS21949</name>
</gene>
<feature type="region of interest" description="Disordered" evidence="6">
    <location>
        <begin position="1"/>
        <end position="26"/>
    </location>
</feature>
<evidence type="ECO:0000313" key="9">
    <source>
        <dbReference type="Proteomes" id="UP001642540"/>
    </source>
</evidence>
<keyword evidence="2" id="KW-0677">Repeat</keyword>
<feature type="compositionally biased region" description="Acidic residues" evidence="6">
    <location>
        <begin position="412"/>
        <end position="426"/>
    </location>
</feature>
<dbReference type="InterPro" id="IPR036236">
    <property type="entry name" value="Znf_C2H2_sf"/>
</dbReference>
<dbReference type="SUPFAM" id="SSF57667">
    <property type="entry name" value="beta-beta-alpha zinc fingers"/>
    <property type="match status" value="3"/>
</dbReference>
<reference evidence="8 9" key="1">
    <citation type="submission" date="2024-08" db="EMBL/GenBank/DDBJ databases">
        <authorList>
            <person name="Cucini C."/>
            <person name="Frati F."/>
        </authorList>
    </citation>
    <scope>NUCLEOTIDE SEQUENCE [LARGE SCALE GENOMIC DNA]</scope>
</reference>
<evidence type="ECO:0000256" key="3">
    <source>
        <dbReference type="ARBA" id="ARBA00022771"/>
    </source>
</evidence>
<sequence length="972" mass="110806">MEEENVHVPIQFKSEPPDEDEDDHESYHNEIANDTHDEAVTNRKDGDGGISSGCVSEFDEDTLAELIEAVQSNSNEASVVRGKKVTGPGIIKQEKINSGLDDHEEDNGLVGGDQVAAPGGVNGGAKENDRTFDSIPVTRRSSRKRKNSSKFLDVEEPEPNGEVQDEENNENSRSTRTRNAAGRKRMRNGAQIRPSRPEATVIACPKSMKAKPGRKRKVVNEVKKNHPDPQRYHHHHDHLLISDLEKKADKYLVVPLNRCDKEIKEPMSLRSLKTRIFEPEKVPSPSPPPPPPDRFACQDCQKPFPTLEAVSNHLLQTSDDLSSIFGDEIPCSACESTFQRLSCLEYHLSSHFQVKCRFCDEIFRKDKDLFEHFTSNHLKKPSSADADETNLDNHQESDHDVFEDSGALPDHFDDDYGDDNVVDDIQMEYNDNEKEDPSYGDEPRRTRGRGRPPKHPKAIEEISSLKKLKKKKKKHSRKMRKELKKKMKTKAELKQVEKQESIPAGDEQSAAAPAEPPRPRKKAGRPPRIYTPEQLWEKKTKEENRRKAMLKRMKDQVKKAKSNRKQNAKKRKASQDKKQREEKSEEKRKGVPLSLQEFLRAHRIHRVILSSELISREISVSEEILKRTSPSVGSGTFENPHWTLLSNSELHCICPACGRTFLSLEELHNHHQQAHNLICATCTICGKPQVKKSRLARHMKGHCNAEELKIRYEQEVQEHGEPLPKQEDRLYKCSECAKILIGWLPLTVHEKYWHDIEAEPEVEEVKPKDNLPKSYICELCGKSVKTKHNLKKHKKKHKRAMRRAANGEPERRKRIRYNDPAMCPTCGKVFKSNCSLKAHERYTHTEPAMSSEPTKCPICARPFVSKRFMHTHVPTHLNKREKEMFNEWSSTMDEFIEFLNSGEDGELKLGEDEEGQEEVDVRSGYQDQRQFPGNIGGAGSSSNMDGHALTAGMNFLNAYAASSSYLSVFAPR</sequence>
<dbReference type="Pfam" id="PF00096">
    <property type="entry name" value="zf-C2H2"/>
    <property type="match status" value="2"/>
</dbReference>
<feature type="compositionally biased region" description="Basic and acidic residues" evidence="6">
    <location>
        <begin position="535"/>
        <end position="558"/>
    </location>
</feature>
<proteinExistence type="predicted"/>
<dbReference type="PROSITE" id="PS00028">
    <property type="entry name" value="ZINC_FINGER_C2H2_1"/>
    <property type="match status" value="7"/>
</dbReference>
<evidence type="ECO:0000313" key="8">
    <source>
        <dbReference type="EMBL" id="CAL8127729.1"/>
    </source>
</evidence>
<feature type="domain" description="C2H2-type" evidence="7">
    <location>
        <begin position="652"/>
        <end position="675"/>
    </location>
</feature>
<keyword evidence="3 5" id="KW-0863">Zinc-finger</keyword>
<evidence type="ECO:0000259" key="7">
    <source>
        <dbReference type="PROSITE" id="PS50157"/>
    </source>
</evidence>